<dbReference type="Proteomes" id="UP000821865">
    <property type="component" value="Chromosome 10"/>
</dbReference>
<reference evidence="1" key="1">
    <citation type="submission" date="2020-05" db="EMBL/GenBank/DDBJ databases">
        <title>Large-scale comparative analyses of tick genomes elucidate their genetic diversity and vector capacities.</title>
        <authorList>
            <person name="Jia N."/>
            <person name="Wang J."/>
            <person name="Shi W."/>
            <person name="Du L."/>
            <person name="Sun Y."/>
            <person name="Zhan W."/>
            <person name="Jiang J."/>
            <person name="Wang Q."/>
            <person name="Zhang B."/>
            <person name="Ji P."/>
            <person name="Sakyi L.B."/>
            <person name="Cui X."/>
            <person name="Yuan T."/>
            <person name="Jiang B."/>
            <person name="Yang W."/>
            <person name="Lam T.T.-Y."/>
            <person name="Chang Q."/>
            <person name="Ding S."/>
            <person name="Wang X."/>
            <person name="Zhu J."/>
            <person name="Ruan X."/>
            <person name="Zhao L."/>
            <person name="Wei J."/>
            <person name="Que T."/>
            <person name="Du C."/>
            <person name="Cheng J."/>
            <person name="Dai P."/>
            <person name="Han X."/>
            <person name="Huang E."/>
            <person name="Gao Y."/>
            <person name="Liu J."/>
            <person name="Shao H."/>
            <person name="Ye R."/>
            <person name="Li L."/>
            <person name="Wei W."/>
            <person name="Wang X."/>
            <person name="Wang C."/>
            <person name="Yang T."/>
            <person name="Huo Q."/>
            <person name="Li W."/>
            <person name="Guo W."/>
            <person name="Chen H."/>
            <person name="Zhou L."/>
            <person name="Ni X."/>
            <person name="Tian J."/>
            <person name="Zhou Y."/>
            <person name="Sheng Y."/>
            <person name="Liu T."/>
            <person name="Pan Y."/>
            <person name="Xia L."/>
            <person name="Li J."/>
            <person name="Zhao F."/>
            <person name="Cao W."/>
        </authorList>
    </citation>
    <scope>NUCLEOTIDE SEQUENCE</scope>
    <source>
        <strain evidence="1">Dsil-2018</strain>
    </source>
</reference>
<evidence type="ECO:0000313" key="2">
    <source>
        <dbReference type="Proteomes" id="UP000821865"/>
    </source>
</evidence>
<sequence length="346" mass="39611">MALSIYCAQKMAVEKESIYDNSIGSGLVECRPPNAVSAHPDSRFPVQHQLSRHLRTACKQWEAAFLHKELLTRHSKIHQGVRKLPQGSLPVGLSRYEDIGSTSIVIKSEPQDVAGEQRCEDDVVASHLTGSSQDTECSQEADLPHRCELCHQLFNTPQRLLQHSVVHSRQLPFWCAHCGAAFASPEDKAEHESSHVDKRQYRCVLCYKLCSHEPMLREHMRIHYGQPGFHCHLCPLVFPVRHQLTRHLCSHSRNAPFVCDQCGASFVHKGSMIRHIKMHLGDRCFKCPHCPKAFSQECHLSEHQRIHTEKRPFTCDVCKRSFVQQTHMVRHRWTHLKQADVPVLDS</sequence>
<dbReference type="EMBL" id="CM023479">
    <property type="protein sequence ID" value="KAH7974679.1"/>
    <property type="molecule type" value="Genomic_DNA"/>
</dbReference>
<organism evidence="1 2">
    <name type="scientific">Dermacentor silvarum</name>
    <name type="common">Tick</name>
    <dbReference type="NCBI Taxonomy" id="543639"/>
    <lineage>
        <taxon>Eukaryota</taxon>
        <taxon>Metazoa</taxon>
        <taxon>Ecdysozoa</taxon>
        <taxon>Arthropoda</taxon>
        <taxon>Chelicerata</taxon>
        <taxon>Arachnida</taxon>
        <taxon>Acari</taxon>
        <taxon>Parasitiformes</taxon>
        <taxon>Ixodida</taxon>
        <taxon>Ixodoidea</taxon>
        <taxon>Ixodidae</taxon>
        <taxon>Rhipicephalinae</taxon>
        <taxon>Dermacentor</taxon>
    </lineage>
</organism>
<proteinExistence type="predicted"/>
<gene>
    <name evidence="1" type="ORF">HPB49_018082</name>
</gene>
<accession>A0ACB8DR46</accession>
<comment type="caution">
    <text evidence="1">The sequence shown here is derived from an EMBL/GenBank/DDBJ whole genome shotgun (WGS) entry which is preliminary data.</text>
</comment>
<evidence type="ECO:0000313" key="1">
    <source>
        <dbReference type="EMBL" id="KAH7974679.1"/>
    </source>
</evidence>
<keyword evidence="2" id="KW-1185">Reference proteome</keyword>
<name>A0ACB8DR46_DERSI</name>
<protein>
    <submittedName>
        <fullName evidence="1">Uncharacterized protein</fullName>
    </submittedName>
</protein>